<organism evidence="1 2">
    <name type="scientific">Gracilimonas halophila</name>
    <dbReference type="NCBI Taxonomy" id="1834464"/>
    <lineage>
        <taxon>Bacteria</taxon>
        <taxon>Pseudomonadati</taxon>
        <taxon>Balneolota</taxon>
        <taxon>Balneolia</taxon>
        <taxon>Balneolales</taxon>
        <taxon>Balneolaceae</taxon>
        <taxon>Gracilimonas</taxon>
    </lineage>
</organism>
<keyword evidence="1" id="KW-0436">Ligase</keyword>
<keyword evidence="2" id="KW-1185">Reference proteome</keyword>
<gene>
    <name evidence="1" type="ORF">ACFSVN_01270</name>
</gene>
<accession>A0ABW5JGC1</accession>
<dbReference type="Gene3D" id="3.40.50.20">
    <property type="match status" value="1"/>
</dbReference>
<name>A0ABW5JGC1_9BACT</name>
<proteinExistence type="predicted"/>
<evidence type="ECO:0000313" key="1">
    <source>
        <dbReference type="EMBL" id="MFD2531071.1"/>
    </source>
</evidence>
<dbReference type="RefSeq" id="WP_390297420.1">
    <property type="nucleotide sequence ID" value="NZ_JBHULI010000002.1"/>
</dbReference>
<dbReference type="SUPFAM" id="SSF56059">
    <property type="entry name" value="Glutathione synthetase ATP-binding domain-like"/>
    <property type="match status" value="1"/>
</dbReference>
<protein>
    <submittedName>
        <fullName evidence="1">RimK family alpha-L-glutamate ligase</fullName>
    </submittedName>
</protein>
<dbReference type="Proteomes" id="UP001597460">
    <property type="component" value="Unassembled WGS sequence"/>
</dbReference>
<dbReference type="PANTHER" id="PTHR39217:SF1">
    <property type="entry name" value="GLUTATHIONE SYNTHETASE"/>
    <property type="match status" value="1"/>
</dbReference>
<dbReference type="GO" id="GO:0016874">
    <property type="term" value="F:ligase activity"/>
    <property type="evidence" value="ECO:0007669"/>
    <property type="project" value="UniProtKB-KW"/>
</dbReference>
<dbReference type="Gene3D" id="3.30.470.20">
    <property type="entry name" value="ATP-grasp fold, B domain"/>
    <property type="match status" value="1"/>
</dbReference>
<dbReference type="Gene3D" id="3.30.1490.20">
    <property type="entry name" value="ATP-grasp fold, A domain"/>
    <property type="match status" value="1"/>
</dbReference>
<comment type="caution">
    <text evidence="1">The sequence shown here is derived from an EMBL/GenBank/DDBJ whole genome shotgun (WGS) entry which is preliminary data.</text>
</comment>
<dbReference type="PANTHER" id="PTHR39217">
    <property type="match status" value="1"/>
</dbReference>
<evidence type="ECO:0000313" key="2">
    <source>
        <dbReference type="Proteomes" id="UP001597460"/>
    </source>
</evidence>
<reference evidence="2" key="1">
    <citation type="journal article" date="2019" name="Int. J. Syst. Evol. Microbiol.">
        <title>The Global Catalogue of Microorganisms (GCM) 10K type strain sequencing project: providing services to taxonomists for standard genome sequencing and annotation.</title>
        <authorList>
            <consortium name="The Broad Institute Genomics Platform"/>
            <consortium name="The Broad Institute Genome Sequencing Center for Infectious Disease"/>
            <person name="Wu L."/>
            <person name="Ma J."/>
        </authorList>
    </citation>
    <scope>NUCLEOTIDE SEQUENCE [LARGE SCALE GENOMIC DNA]</scope>
    <source>
        <strain evidence="2">KCTC 52042</strain>
    </source>
</reference>
<dbReference type="InterPro" id="IPR053191">
    <property type="entry name" value="DcsG_Biosynth_Enzyme"/>
</dbReference>
<dbReference type="InterPro" id="IPR013815">
    <property type="entry name" value="ATP_grasp_subdomain_1"/>
</dbReference>
<dbReference type="EMBL" id="JBHULI010000002">
    <property type="protein sequence ID" value="MFD2531071.1"/>
    <property type="molecule type" value="Genomic_DNA"/>
</dbReference>
<sequence>MAIFDVTLLTDSRYVDPKLPGQYVQNILKEDQIVREALEKKGLTVNRKNWADPEFDWGQTNMILFRTNWDYFDRYDEFRIWVTHASSKTKFVNSIDLLNWNVDKHYLSNLSEKKIRIVPTRYIPKGLSLSLEELYNFTGWSHSVVKPTIGGAGRHTYDITRENISIISNKLDELMKSEDFMLQPFQNSVPVDGELSLIFFGEEYSHAVLKKAKEGDFRVQDDYGGTVHKYVATEEEVEFAYEVIKACPEKPAYARVDMIEDNDGELAVSELELIEPELWFRFRPEAADLLAEEVIGRL</sequence>